<sequence length="31" mass="3320">MAVGQHNATIYRELLGYSDEQVEALAQAGAI</sequence>
<evidence type="ECO:0000313" key="2">
    <source>
        <dbReference type="Proteomes" id="UP000002629"/>
    </source>
</evidence>
<gene>
    <name evidence="1" type="ordered locus">Cseg_2358</name>
</gene>
<accession>D5VDH6</accession>
<name>D5VDH6_CAUST</name>
<organism evidence="1 2">
    <name type="scientific">Caulobacter segnis (strain ATCC 21756 / DSM 7131 / JCM 7823 / NBRC 15250 / LMG 17158 / TK0059)</name>
    <name type="common">Mycoplana segnis</name>
    <dbReference type="NCBI Taxonomy" id="509190"/>
    <lineage>
        <taxon>Bacteria</taxon>
        <taxon>Pseudomonadati</taxon>
        <taxon>Pseudomonadota</taxon>
        <taxon>Alphaproteobacteria</taxon>
        <taxon>Caulobacterales</taxon>
        <taxon>Caulobacteraceae</taxon>
        <taxon>Caulobacter</taxon>
    </lineage>
</organism>
<protein>
    <submittedName>
        <fullName evidence="1">L-carnitine dehydratase/bile acid-inducible protein F</fullName>
    </submittedName>
</protein>
<dbReference type="EMBL" id="CP002008">
    <property type="protein sequence ID" value="ADG10816.1"/>
    <property type="molecule type" value="Genomic_DNA"/>
</dbReference>
<reference evidence="2" key="1">
    <citation type="journal article" date="2011" name="J. Bacteriol.">
        <title>Genome sequences of eight morphologically diverse alphaproteobacteria.</title>
        <authorList>
            <consortium name="US DOE Joint Genome Institute"/>
            <person name="Brown P.J."/>
            <person name="Kysela D.T."/>
            <person name="Buechlein A."/>
            <person name="Hemmerich C."/>
            <person name="Brun Y.V."/>
        </authorList>
    </citation>
    <scope>NUCLEOTIDE SEQUENCE [LARGE SCALE GENOMIC DNA]</scope>
    <source>
        <strain evidence="2">ATCC 21756 / DSM 7131 / JCM 7823 / NBRC 15250 / LMG 17158 / TK0059</strain>
    </source>
</reference>
<evidence type="ECO:0000313" key="1">
    <source>
        <dbReference type="EMBL" id="ADG10816.1"/>
    </source>
</evidence>
<dbReference type="KEGG" id="cse:Cseg_2358"/>
<dbReference type="Proteomes" id="UP000002629">
    <property type="component" value="Chromosome"/>
</dbReference>
<dbReference type="InterPro" id="IPR023606">
    <property type="entry name" value="CoA-Trfase_III_dom_1_sf"/>
</dbReference>
<dbReference type="HOGENOM" id="CLU_3395723_0_0_5"/>
<dbReference type="Gene3D" id="3.40.50.10540">
    <property type="entry name" value="Crotonobetainyl-coa:carnitine coa-transferase, domain 1"/>
    <property type="match status" value="1"/>
</dbReference>
<dbReference type="AlphaFoldDB" id="D5VDH6"/>
<proteinExistence type="predicted"/>